<dbReference type="OrthoDB" id="4826285at2"/>
<accession>A0A4P8HN11</accession>
<keyword evidence="3" id="KW-1185">Reference proteome</keyword>
<dbReference type="EMBL" id="CP040017">
    <property type="protein sequence ID" value="QCP09834.1"/>
    <property type="molecule type" value="Genomic_DNA"/>
</dbReference>
<protein>
    <submittedName>
        <fullName evidence="2">Hcp1 family type VI secretion system effector</fullName>
    </submittedName>
    <submittedName>
        <fullName evidence="1">Type VI secretion system secreted protein Hcp</fullName>
    </submittedName>
</protein>
<dbReference type="InterPro" id="IPR036624">
    <property type="entry name" value="Hcp1-lik_sf"/>
</dbReference>
<dbReference type="InterPro" id="IPR053165">
    <property type="entry name" value="HSI-I_assembly_Hcp1"/>
</dbReference>
<gene>
    <name evidence="2" type="ORF">FCL38_04905</name>
    <name evidence="1" type="ORF">FHS02_000580</name>
</gene>
<organism evidence="1 4">
    <name type="scientific">Pseudoduganella umbonata</name>
    <dbReference type="NCBI Taxonomy" id="864828"/>
    <lineage>
        <taxon>Bacteria</taxon>
        <taxon>Pseudomonadati</taxon>
        <taxon>Pseudomonadota</taxon>
        <taxon>Betaproteobacteria</taxon>
        <taxon>Burkholderiales</taxon>
        <taxon>Oxalobacteraceae</taxon>
        <taxon>Telluria group</taxon>
        <taxon>Pseudoduganella</taxon>
    </lineage>
</organism>
<dbReference type="InterPro" id="IPR008514">
    <property type="entry name" value="T6SS_Hcp"/>
</dbReference>
<reference evidence="1 4" key="2">
    <citation type="submission" date="2020-08" db="EMBL/GenBank/DDBJ databases">
        <title>Genomic Encyclopedia of Type Strains, Phase III (KMG-III): the genomes of soil and plant-associated and newly described type strains.</title>
        <authorList>
            <person name="Whitman W."/>
        </authorList>
    </citation>
    <scope>NUCLEOTIDE SEQUENCE [LARGE SCALE GENOMIC DNA]</scope>
    <source>
        <strain evidence="1 4">CECT 7753</strain>
    </source>
</reference>
<evidence type="ECO:0000313" key="1">
    <source>
        <dbReference type="EMBL" id="MBB3219793.1"/>
    </source>
</evidence>
<evidence type="ECO:0000313" key="4">
    <source>
        <dbReference type="Proteomes" id="UP000584325"/>
    </source>
</evidence>
<dbReference type="PANTHER" id="PTHR36152">
    <property type="entry name" value="CYTOPLASMIC PROTEIN-RELATED"/>
    <property type="match status" value="1"/>
</dbReference>
<dbReference type="PANTHER" id="PTHR36152:SF1">
    <property type="entry name" value="UBIQUITIN-LIKE DOMAIN-CONTAINING PROTEIN"/>
    <property type="match status" value="1"/>
</dbReference>
<dbReference type="Proteomes" id="UP000298763">
    <property type="component" value="Chromosome"/>
</dbReference>
<dbReference type="RefSeq" id="WP_137312720.1">
    <property type="nucleotide sequence ID" value="NZ_CP040017.1"/>
</dbReference>
<dbReference type="EMBL" id="JACHXS010000001">
    <property type="protein sequence ID" value="MBB3219793.1"/>
    <property type="molecule type" value="Genomic_DNA"/>
</dbReference>
<reference evidence="2 3" key="1">
    <citation type="submission" date="2019-05" db="EMBL/GenBank/DDBJ databases">
        <title>Draft Genome Sequences of Six Type Strains of the Genus Massilia.</title>
        <authorList>
            <person name="Miess H."/>
            <person name="Frediansyhah A."/>
            <person name="Gross H."/>
        </authorList>
    </citation>
    <scope>NUCLEOTIDE SEQUENCE [LARGE SCALE GENOMIC DNA]</scope>
    <source>
        <strain evidence="2 3">DSMZ 26121</strain>
    </source>
</reference>
<dbReference type="Gene3D" id="2.30.110.20">
    <property type="entry name" value="Hcp1-like"/>
    <property type="match status" value="1"/>
</dbReference>
<dbReference type="Proteomes" id="UP000584325">
    <property type="component" value="Unassembled WGS sequence"/>
</dbReference>
<evidence type="ECO:0000313" key="2">
    <source>
        <dbReference type="EMBL" id="QCP09834.1"/>
    </source>
</evidence>
<dbReference type="SUPFAM" id="SSF141452">
    <property type="entry name" value="Hcp1-like"/>
    <property type="match status" value="1"/>
</dbReference>
<dbReference type="AlphaFoldDB" id="A0A4P8HN11"/>
<proteinExistence type="predicted"/>
<name>A0A4P8HN11_9BURK</name>
<dbReference type="Pfam" id="PF05638">
    <property type="entry name" value="T6SS_HCP"/>
    <property type="match status" value="1"/>
</dbReference>
<sequence>MAMHSYLRIDGVPGGSTSSGYEGWIACDSVSWSLRHAGAGQGLAEIRFVKPKDAASPVLERLCISATLLPSARFDFVRAATDGEPVKCYEIELENVTVANVASGPRGEAATLETVVLTFAQARLTAVAMG</sequence>
<evidence type="ECO:0000313" key="3">
    <source>
        <dbReference type="Proteomes" id="UP000298763"/>
    </source>
</evidence>